<protein>
    <submittedName>
        <fullName evidence="1">Retron-type reverse transcriptase</fullName>
    </submittedName>
</protein>
<proteinExistence type="predicted"/>
<dbReference type="AlphaFoldDB" id="A0A170VC23"/>
<keyword evidence="1" id="KW-0695">RNA-directed DNA polymerase</keyword>
<organism evidence="1">
    <name type="scientific">Triatoma infestans</name>
    <name type="common">Assassin bug</name>
    <dbReference type="NCBI Taxonomy" id="30076"/>
    <lineage>
        <taxon>Eukaryota</taxon>
        <taxon>Metazoa</taxon>
        <taxon>Ecdysozoa</taxon>
        <taxon>Arthropoda</taxon>
        <taxon>Hexapoda</taxon>
        <taxon>Insecta</taxon>
        <taxon>Pterygota</taxon>
        <taxon>Neoptera</taxon>
        <taxon>Paraneoptera</taxon>
        <taxon>Hemiptera</taxon>
        <taxon>Heteroptera</taxon>
        <taxon>Panheteroptera</taxon>
        <taxon>Cimicomorpha</taxon>
        <taxon>Reduviidae</taxon>
        <taxon>Triatominae</taxon>
        <taxon>Triatoma</taxon>
    </lineage>
</organism>
<keyword evidence="1" id="KW-0808">Transferase</keyword>
<dbReference type="GO" id="GO:0003964">
    <property type="term" value="F:RNA-directed DNA polymerase activity"/>
    <property type="evidence" value="ECO:0007669"/>
    <property type="project" value="UniProtKB-KW"/>
</dbReference>
<reference evidence="1" key="1">
    <citation type="submission" date="2016-04" db="EMBL/GenBank/DDBJ databases">
        <authorList>
            <person name="Calderon-Fernandez G.M.Sr."/>
        </authorList>
    </citation>
    <scope>NUCLEOTIDE SEQUENCE</scope>
    <source>
        <strain evidence="1">Int1</strain>
        <tissue evidence="1">Integument</tissue>
    </source>
</reference>
<accession>A0A170VC23</accession>
<dbReference type="EMBL" id="GEMB01006832">
    <property type="protein sequence ID" value="JAR96524.1"/>
    <property type="molecule type" value="Transcribed_RNA"/>
</dbReference>
<evidence type="ECO:0000313" key="1">
    <source>
        <dbReference type="EMBL" id="JAR96524.1"/>
    </source>
</evidence>
<sequence>MDDIDVVGRTVDAIKSAFLSIEANSRRLGLVVYEEKTNSFYRPNSKRAILRRPL</sequence>
<reference evidence="1" key="2">
    <citation type="journal article" date="2017" name="J. Med. Entomol.">
        <title>Transcriptome Analysis of the Triatoma infestans (Hemiptera: Reduviidae) Integument.</title>
        <authorList>
            <person name="Calderon-Fernandez G.M."/>
            <person name="Moriconi D.E."/>
            <person name="Dulbecco A.B."/>
            <person name="Juarez M.P."/>
        </authorList>
    </citation>
    <scope>NUCLEOTIDE SEQUENCE</scope>
    <source>
        <strain evidence="1">Int1</strain>
        <tissue evidence="1">Integument</tissue>
    </source>
</reference>
<name>A0A170VC23_TRIIF</name>
<keyword evidence="1" id="KW-0548">Nucleotidyltransferase</keyword>